<sequence>MLKQRIITALILAPLVIAGIFFLPFSAFMIAIAAISLIGFWEWTQFVEAKSRIQAIIVPVVALGLSMLALPINYQSMATLSASHHGMLLIGGIWWLVASILALTYPSSTSLWSKTPPLKHLFGLLTLIPFFWSILLLRAVNYEVDSTHGAKLVLLVCLIVWAADTGAYFSGKRFGKHKMAPAVSPNKTLEGLAGGVILAVFVAWGGAHIMSIPFHSVASLPTIAVITVISSVLGDLVESMFKRVSGIKDSGNILPGHGGILDRIDSLTAAFPVFALLYLWWM</sequence>
<protein>
    <recommendedName>
        <fullName evidence="7 18">Phosphatidate cytidylyltransferase</fullName>
        <ecNumber evidence="6 18">2.7.7.41</ecNumber>
    </recommendedName>
</protein>
<evidence type="ECO:0000256" key="3">
    <source>
        <dbReference type="ARBA" id="ARBA00005119"/>
    </source>
</evidence>
<keyword evidence="13 19" id="KW-1133">Transmembrane helix</keyword>
<evidence type="ECO:0000313" key="23">
    <source>
        <dbReference type="Proteomes" id="UP000516656"/>
    </source>
</evidence>
<dbReference type="PANTHER" id="PTHR46382:SF1">
    <property type="entry name" value="PHOSPHATIDATE CYTIDYLYLTRANSFERASE"/>
    <property type="match status" value="1"/>
</dbReference>
<feature type="transmembrane region" description="Helical" evidence="19">
    <location>
        <begin position="53"/>
        <end position="74"/>
    </location>
</feature>
<comment type="pathway">
    <text evidence="3 18">Phospholipid metabolism; CDP-diacylglycerol biosynthesis; CDP-diacylglycerol from sn-glycerol 3-phosphate: step 3/3.</text>
</comment>
<evidence type="ECO:0000256" key="18">
    <source>
        <dbReference type="RuleBase" id="RU003938"/>
    </source>
</evidence>
<dbReference type="Pfam" id="PF01148">
    <property type="entry name" value="CTP_transf_1"/>
    <property type="match status" value="1"/>
</dbReference>
<feature type="transmembrane region" description="Helical" evidence="19">
    <location>
        <begin position="264"/>
        <end position="281"/>
    </location>
</feature>
<keyword evidence="15 19" id="KW-0472">Membrane</keyword>
<evidence type="ECO:0000313" key="22">
    <source>
        <dbReference type="Proteomes" id="UP000218676"/>
    </source>
</evidence>
<evidence type="ECO:0000256" key="13">
    <source>
        <dbReference type="ARBA" id="ARBA00022989"/>
    </source>
</evidence>
<evidence type="ECO:0000256" key="6">
    <source>
        <dbReference type="ARBA" id="ARBA00012487"/>
    </source>
</evidence>
<dbReference type="RefSeq" id="WP_086957196.1">
    <property type="nucleotide sequence ID" value="NZ_AP018045.1"/>
</dbReference>
<feature type="transmembrane region" description="Helical" evidence="19">
    <location>
        <begin position="217"/>
        <end position="234"/>
    </location>
</feature>
<evidence type="ECO:0000313" key="21">
    <source>
        <dbReference type="EMBL" id="QOD57049.1"/>
    </source>
</evidence>
<dbReference type="GO" id="GO:0004605">
    <property type="term" value="F:phosphatidate cytidylyltransferase activity"/>
    <property type="evidence" value="ECO:0007669"/>
    <property type="project" value="UniProtKB-EC"/>
</dbReference>
<evidence type="ECO:0000256" key="1">
    <source>
        <dbReference type="ARBA" id="ARBA00001698"/>
    </source>
</evidence>
<evidence type="ECO:0000256" key="8">
    <source>
        <dbReference type="ARBA" id="ARBA00022475"/>
    </source>
</evidence>
<dbReference type="GO" id="GO:0005886">
    <property type="term" value="C:plasma membrane"/>
    <property type="evidence" value="ECO:0007669"/>
    <property type="project" value="UniProtKB-SubCell"/>
</dbReference>
<feature type="transmembrane region" description="Helical" evidence="19">
    <location>
        <begin position="152"/>
        <end position="171"/>
    </location>
</feature>
<proteinExistence type="inferred from homology"/>
<evidence type="ECO:0000256" key="15">
    <source>
        <dbReference type="ARBA" id="ARBA00023136"/>
    </source>
</evidence>
<dbReference type="Proteomes" id="UP000516656">
    <property type="component" value="Chromosome 1"/>
</dbReference>
<keyword evidence="16" id="KW-0594">Phospholipid biosynthesis</keyword>
<dbReference type="PROSITE" id="PS01315">
    <property type="entry name" value="CDS"/>
    <property type="match status" value="1"/>
</dbReference>
<keyword evidence="14" id="KW-0443">Lipid metabolism</keyword>
<keyword evidence="12 18" id="KW-0548">Nucleotidyltransferase</keyword>
<dbReference type="UniPathway" id="UPA00557">
    <property type="reaction ID" value="UER00614"/>
</dbReference>
<evidence type="ECO:0000256" key="16">
    <source>
        <dbReference type="ARBA" id="ARBA00023209"/>
    </source>
</evidence>
<evidence type="ECO:0000256" key="12">
    <source>
        <dbReference type="ARBA" id="ARBA00022695"/>
    </source>
</evidence>
<dbReference type="EC" id="2.7.7.41" evidence="6 18"/>
<accession>A0A1V1V598</accession>
<reference evidence="21 23" key="3">
    <citation type="submission" date="2020-09" db="EMBL/GenBank/DDBJ databases">
        <title>Complete, closed and curated genome sequences of Photobacterium damselae subsp. piscicida isolates from Australia indicate localised evolution and additional plasmid-borne pathogenicity mechanisms.</title>
        <authorList>
            <person name="Baseggio L."/>
            <person name="Silayeva O."/>
            <person name="Buller N."/>
            <person name="Landos M."/>
            <person name="Engelstaedter J."/>
            <person name="Barnes A.C."/>
        </authorList>
    </citation>
    <scope>NUCLEOTIDE SEQUENCE [LARGE SCALE GENOMIC DNA]</scope>
    <source>
        <strain evidence="21 23">AS-16-0540-1</strain>
    </source>
</reference>
<dbReference type="GO" id="GO:0016024">
    <property type="term" value="P:CDP-diacylglycerol biosynthetic process"/>
    <property type="evidence" value="ECO:0007669"/>
    <property type="project" value="UniProtKB-UniPathway"/>
</dbReference>
<keyword evidence="11 18" id="KW-0812">Transmembrane</keyword>
<reference evidence="20" key="1">
    <citation type="journal article" date="2017" name="Genome Announc.">
        <title>Whole-Genome Sequence of Photobacterium damselae subsp. piscicida Strain 91-197, Isolated from Hybrid Striped Bass (Morone sp.) in the United States.</title>
        <authorList>
            <person name="Teru Y."/>
            <person name="Hikima J."/>
            <person name="Kono T."/>
            <person name="Sakai M."/>
            <person name="Takano T."/>
            <person name="Hawke J.P."/>
            <person name="Takeyama H."/>
            <person name="Aoki T."/>
        </authorList>
    </citation>
    <scope>NUCLEOTIDE SEQUENCE</scope>
    <source>
        <strain evidence="20">91-197</strain>
    </source>
</reference>
<evidence type="ECO:0000256" key="4">
    <source>
        <dbReference type="ARBA" id="ARBA00005189"/>
    </source>
</evidence>
<reference evidence="22" key="2">
    <citation type="submission" date="2017-05" db="EMBL/GenBank/DDBJ databases">
        <title>Whole genome sequence of fish pathogenic bacteria, Photobacterium damselae subsp. piscicida, strain 91-197, isolated from hybrid striped bass (Morone sp.) in USA.</title>
        <authorList>
            <person name="Teru Y."/>
            <person name="Hikima J."/>
            <person name="Kono T."/>
            <person name="Sakai M."/>
            <person name="Takano T."/>
            <person name="Hawke J.P."/>
            <person name="Takeyama H."/>
            <person name="Aoki T."/>
        </authorList>
    </citation>
    <scope>NUCLEOTIDE SEQUENCE [LARGE SCALE GENOMIC DNA]</scope>
    <source>
        <strain evidence="22">91-197</strain>
    </source>
</reference>
<comment type="subcellular location">
    <subcellularLocation>
        <location evidence="2">Cell membrane</location>
        <topology evidence="2">Multi-pass membrane protein</topology>
    </subcellularLocation>
</comment>
<comment type="similarity">
    <text evidence="5 18">Belongs to the CDS family.</text>
</comment>
<evidence type="ECO:0000256" key="14">
    <source>
        <dbReference type="ARBA" id="ARBA00023098"/>
    </source>
</evidence>
<evidence type="ECO:0000256" key="19">
    <source>
        <dbReference type="SAM" id="Phobius"/>
    </source>
</evidence>
<gene>
    <name evidence="21" type="ORF">IC627_03135</name>
    <name evidence="20" type="ORF">PDPUS_1_02635</name>
</gene>
<dbReference type="Proteomes" id="UP000218676">
    <property type="component" value="Chromosome 1"/>
</dbReference>
<keyword evidence="10 18" id="KW-0808">Transferase</keyword>
<evidence type="ECO:0000313" key="20">
    <source>
        <dbReference type="EMBL" id="BAX54009.1"/>
    </source>
</evidence>
<evidence type="ECO:0000256" key="17">
    <source>
        <dbReference type="ARBA" id="ARBA00023264"/>
    </source>
</evidence>
<dbReference type="EMBL" id="CP061854">
    <property type="protein sequence ID" value="QOD57049.1"/>
    <property type="molecule type" value="Genomic_DNA"/>
</dbReference>
<evidence type="ECO:0000256" key="10">
    <source>
        <dbReference type="ARBA" id="ARBA00022679"/>
    </source>
</evidence>
<evidence type="ECO:0000256" key="2">
    <source>
        <dbReference type="ARBA" id="ARBA00004651"/>
    </source>
</evidence>
<feature type="transmembrane region" description="Helical" evidence="19">
    <location>
        <begin position="120"/>
        <end position="140"/>
    </location>
</feature>
<feature type="transmembrane region" description="Helical" evidence="19">
    <location>
        <begin position="86"/>
        <end position="108"/>
    </location>
</feature>
<organism evidence="20 22">
    <name type="scientific">Photobacterium damsela subsp. piscicida</name>
    <name type="common">Pasteurella piscicida</name>
    <dbReference type="NCBI Taxonomy" id="38294"/>
    <lineage>
        <taxon>Bacteria</taxon>
        <taxon>Pseudomonadati</taxon>
        <taxon>Pseudomonadota</taxon>
        <taxon>Gammaproteobacteria</taxon>
        <taxon>Vibrionales</taxon>
        <taxon>Vibrionaceae</taxon>
        <taxon>Photobacterium</taxon>
    </lineage>
</organism>
<dbReference type="EMBL" id="AP018045">
    <property type="protein sequence ID" value="BAX54009.1"/>
    <property type="molecule type" value="Genomic_DNA"/>
</dbReference>
<comment type="pathway">
    <text evidence="4">Lipid metabolism.</text>
</comment>
<dbReference type="InterPro" id="IPR000374">
    <property type="entry name" value="PC_trans"/>
</dbReference>
<keyword evidence="17" id="KW-1208">Phospholipid metabolism</keyword>
<feature type="transmembrane region" description="Helical" evidence="19">
    <location>
        <begin position="12"/>
        <end position="41"/>
    </location>
</feature>
<evidence type="ECO:0000256" key="9">
    <source>
        <dbReference type="ARBA" id="ARBA00022516"/>
    </source>
</evidence>
<name>A0A1V1V598_PHODP</name>
<evidence type="ECO:0000256" key="5">
    <source>
        <dbReference type="ARBA" id="ARBA00010185"/>
    </source>
</evidence>
<comment type="catalytic activity">
    <reaction evidence="1 18">
        <text>a 1,2-diacyl-sn-glycero-3-phosphate + CTP + H(+) = a CDP-1,2-diacyl-sn-glycerol + diphosphate</text>
        <dbReference type="Rhea" id="RHEA:16229"/>
        <dbReference type="ChEBI" id="CHEBI:15378"/>
        <dbReference type="ChEBI" id="CHEBI:33019"/>
        <dbReference type="ChEBI" id="CHEBI:37563"/>
        <dbReference type="ChEBI" id="CHEBI:58332"/>
        <dbReference type="ChEBI" id="CHEBI:58608"/>
        <dbReference type="EC" id="2.7.7.41"/>
    </reaction>
</comment>
<keyword evidence="9" id="KW-0444">Lipid biosynthesis</keyword>
<evidence type="ECO:0000256" key="7">
    <source>
        <dbReference type="ARBA" id="ARBA00019373"/>
    </source>
</evidence>
<dbReference type="PANTHER" id="PTHR46382">
    <property type="entry name" value="PHOSPHATIDATE CYTIDYLYLTRANSFERASE"/>
    <property type="match status" value="1"/>
</dbReference>
<keyword evidence="8" id="KW-1003">Cell membrane</keyword>
<dbReference type="AlphaFoldDB" id="A0A1V1V598"/>
<evidence type="ECO:0000256" key="11">
    <source>
        <dbReference type="ARBA" id="ARBA00022692"/>
    </source>
</evidence>
<feature type="transmembrane region" description="Helical" evidence="19">
    <location>
        <begin position="191"/>
        <end position="210"/>
    </location>
</feature>